<dbReference type="Proteomes" id="UP000746612">
    <property type="component" value="Unassembled WGS sequence"/>
</dbReference>
<gene>
    <name evidence="2" type="ORF">FUG_LOCUS296789</name>
    <name evidence="1" type="ORF">MDCFG202_LOCUS117520</name>
</gene>
<organism evidence="2">
    <name type="scientific">Gibberella zeae</name>
    <name type="common">Wheat head blight fungus</name>
    <name type="synonym">Fusarium graminearum</name>
    <dbReference type="NCBI Taxonomy" id="5518"/>
    <lineage>
        <taxon>Eukaryota</taxon>
        <taxon>Fungi</taxon>
        <taxon>Dikarya</taxon>
        <taxon>Ascomycota</taxon>
        <taxon>Pezizomycotina</taxon>
        <taxon>Sordariomycetes</taxon>
        <taxon>Hypocreomycetidae</taxon>
        <taxon>Hypocreales</taxon>
        <taxon>Nectriaceae</taxon>
        <taxon>Fusarium</taxon>
    </lineage>
</organism>
<proteinExistence type="predicted"/>
<feature type="non-terminal residue" evidence="2">
    <location>
        <position position="1"/>
    </location>
</feature>
<evidence type="ECO:0000313" key="2">
    <source>
        <dbReference type="EMBL" id="VIO58236.1"/>
    </source>
</evidence>
<protein>
    <submittedName>
        <fullName evidence="2">Uncharacterized protein</fullName>
    </submittedName>
</protein>
<dbReference type="EMBL" id="CAAKMV010000132">
    <property type="protein sequence ID" value="VIO58236.1"/>
    <property type="molecule type" value="Genomic_DNA"/>
</dbReference>
<dbReference type="EMBL" id="CAJPIJ010000094">
    <property type="protein sequence ID" value="CAG1973262.1"/>
    <property type="molecule type" value="Genomic_DNA"/>
</dbReference>
<reference evidence="2" key="1">
    <citation type="submission" date="2019-04" db="EMBL/GenBank/DDBJ databases">
        <authorList>
            <person name="Melise S."/>
            <person name="Noan J."/>
            <person name="Okalmin O."/>
        </authorList>
    </citation>
    <scope>NUCLEOTIDE SEQUENCE</scope>
    <source>
        <strain evidence="2">FN9</strain>
    </source>
</reference>
<name>A0A4E9DXJ0_GIBZA</name>
<evidence type="ECO:0000313" key="1">
    <source>
        <dbReference type="EMBL" id="CAG1973262.1"/>
    </source>
</evidence>
<reference evidence="1" key="2">
    <citation type="submission" date="2021-03" db="EMBL/GenBank/DDBJ databases">
        <authorList>
            <person name="Alouane T."/>
            <person name="Langin T."/>
            <person name="Bonhomme L."/>
        </authorList>
    </citation>
    <scope>NUCLEOTIDE SEQUENCE</scope>
    <source>
        <strain evidence="1">MDC_Fg202</strain>
    </source>
</reference>
<dbReference type="AlphaFoldDB" id="A0A4E9DXJ0"/>
<accession>A0A4E9DXJ0</accession>
<sequence>YTYRGAILLRNTGSTSTRWCRGTRIKNLTRSSEDLGLSHSAGIAWCLSVSTINCPEDGFVVFMVNVSYADGDVSSHRWLHTYPKAEAKAQQIQQRQQHDNNSSQFLVTNANQRQLPCATPVPV</sequence>